<keyword evidence="2" id="KW-1133">Transmembrane helix</keyword>
<dbReference type="AlphaFoldDB" id="A0A8J4H812"/>
<feature type="transmembrane region" description="Helical" evidence="2">
    <location>
        <begin position="7"/>
        <end position="22"/>
    </location>
</feature>
<comment type="caution">
    <text evidence="3">The sequence shown here is derived from an EMBL/GenBank/DDBJ whole genome shotgun (WGS) entry which is preliminary data.</text>
</comment>
<evidence type="ECO:0000313" key="3">
    <source>
        <dbReference type="EMBL" id="GIQ70704.1"/>
    </source>
</evidence>
<sequence length="87" mass="10407">MRFRRDRLFWYVIIGLIVIGIVSQLRQLLIPVVVLGTIFLLYKFPPHRWKRSSGQWSSRKHRAKKAKFRVIDGSGREDNDNDTPRYH</sequence>
<dbReference type="Proteomes" id="UP000677918">
    <property type="component" value="Unassembled WGS sequence"/>
</dbReference>
<gene>
    <name evidence="3" type="ORF">XYCOK13_35280</name>
</gene>
<dbReference type="RefSeq" id="WP_213413520.1">
    <property type="nucleotide sequence ID" value="NZ_BOVK01000055.1"/>
</dbReference>
<evidence type="ECO:0000313" key="4">
    <source>
        <dbReference type="Proteomes" id="UP000677918"/>
    </source>
</evidence>
<evidence type="ECO:0000256" key="2">
    <source>
        <dbReference type="SAM" id="Phobius"/>
    </source>
</evidence>
<proteinExistence type="predicted"/>
<dbReference type="EMBL" id="BOVK01000055">
    <property type="protein sequence ID" value="GIQ70704.1"/>
    <property type="molecule type" value="Genomic_DNA"/>
</dbReference>
<feature type="compositionally biased region" description="Basic and acidic residues" evidence="1">
    <location>
        <begin position="74"/>
        <end position="87"/>
    </location>
</feature>
<keyword evidence="2" id="KW-0812">Transmembrane</keyword>
<keyword evidence="4" id="KW-1185">Reference proteome</keyword>
<organism evidence="3 4">
    <name type="scientific">Xylanibacillus composti</name>
    <dbReference type="NCBI Taxonomy" id="1572762"/>
    <lineage>
        <taxon>Bacteria</taxon>
        <taxon>Bacillati</taxon>
        <taxon>Bacillota</taxon>
        <taxon>Bacilli</taxon>
        <taxon>Bacillales</taxon>
        <taxon>Paenibacillaceae</taxon>
        <taxon>Xylanibacillus</taxon>
    </lineage>
</organism>
<keyword evidence="2" id="KW-0472">Membrane</keyword>
<name>A0A8J4H812_9BACL</name>
<reference evidence="3" key="1">
    <citation type="submission" date="2021-04" db="EMBL/GenBank/DDBJ databases">
        <title>Draft genome sequence of Xylanibacillus composti strain K13.</title>
        <authorList>
            <person name="Uke A."/>
            <person name="Chhe C."/>
            <person name="Baramee S."/>
            <person name="Kosugi A."/>
        </authorList>
    </citation>
    <scope>NUCLEOTIDE SEQUENCE</scope>
    <source>
        <strain evidence="3">K13</strain>
    </source>
</reference>
<feature type="region of interest" description="Disordered" evidence="1">
    <location>
        <begin position="65"/>
        <end position="87"/>
    </location>
</feature>
<protein>
    <submittedName>
        <fullName evidence="3">Uncharacterized protein</fullName>
    </submittedName>
</protein>
<accession>A0A8J4H812</accession>
<evidence type="ECO:0000256" key="1">
    <source>
        <dbReference type="SAM" id="MobiDB-lite"/>
    </source>
</evidence>
<feature type="transmembrane region" description="Helical" evidence="2">
    <location>
        <begin position="28"/>
        <end position="44"/>
    </location>
</feature>